<dbReference type="PRINTS" id="PR00153">
    <property type="entry name" value="CSAPPISMRASE"/>
</dbReference>
<dbReference type="InterPro" id="IPR009027">
    <property type="entry name" value="Ribosomal_bL9/RNase_H1_N"/>
</dbReference>
<evidence type="ECO:0000313" key="6">
    <source>
        <dbReference type="Proteomes" id="UP001281410"/>
    </source>
</evidence>
<dbReference type="SUPFAM" id="SSF50891">
    <property type="entry name" value="Cyclophilin-like"/>
    <property type="match status" value="1"/>
</dbReference>
<reference evidence="5" key="1">
    <citation type="journal article" date="2023" name="Plant J.">
        <title>Genome sequences and population genomics provide insights into the demographic history, inbreeding, and mutation load of two 'living fossil' tree species of Dipteronia.</title>
        <authorList>
            <person name="Feng Y."/>
            <person name="Comes H.P."/>
            <person name="Chen J."/>
            <person name="Zhu S."/>
            <person name="Lu R."/>
            <person name="Zhang X."/>
            <person name="Li P."/>
            <person name="Qiu J."/>
            <person name="Olsen K.M."/>
            <person name="Qiu Y."/>
        </authorList>
    </citation>
    <scope>NUCLEOTIDE SEQUENCE</scope>
    <source>
        <strain evidence="5">NBL</strain>
    </source>
</reference>
<organism evidence="5 6">
    <name type="scientific">Dipteronia sinensis</name>
    <dbReference type="NCBI Taxonomy" id="43782"/>
    <lineage>
        <taxon>Eukaryota</taxon>
        <taxon>Viridiplantae</taxon>
        <taxon>Streptophyta</taxon>
        <taxon>Embryophyta</taxon>
        <taxon>Tracheophyta</taxon>
        <taxon>Spermatophyta</taxon>
        <taxon>Magnoliopsida</taxon>
        <taxon>eudicotyledons</taxon>
        <taxon>Gunneridae</taxon>
        <taxon>Pentapetalae</taxon>
        <taxon>rosids</taxon>
        <taxon>malvids</taxon>
        <taxon>Sapindales</taxon>
        <taxon>Sapindaceae</taxon>
        <taxon>Hippocastanoideae</taxon>
        <taxon>Acereae</taxon>
        <taxon>Dipteronia</taxon>
    </lineage>
</organism>
<keyword evidence="3" id="KW-0812">Transmembrane</keyword>
<dbReference type="EC" id="5.2.1.8" evidence="2"/>
<feature type="domain" description="PPIase cyclophilin-type" evidence="4">
    <location>
        <begin position="1"/>
        <end position="64"/>
    </location>
</feature>
<dbReference type="InterPro" id="IPR029000">
    <property type="entry name" value="Cyclophilin-like_dom_sf"/>
</dbReference>
<name>A0AAE0A5P3_9ROSI</name>
<comment type="caution">
    <text evidence="5">The sequence shown here is derived from an EMBL/GenBank/DDBJ whole genome shotgun (WGS) entry which is preliminary data.</text>
</comment>
<dbReference type="InterPro" id="IPR002130">
    <property type="entry name" value="Cyclophilin-type_PPIase_dom"/>
</dbReference>
<dbReference type="Proteomes" id="UP001281410">
    <property type="component" value="Unassembled WGS sequence"/>
</dbReference>
<evidence type="ECO:0000259" key="4">
    <source>
        <dbReference type="PROSITE" id="PS50072"/>
    </source>
</evidence>
<dbReference type="Gene3D" id="3.40.970.10">
    <property type="entry name" value="Ribonuclease H1, N-terminal domain"/>
    <property type="match status" value="1"/>
</dbReference>
<keyword evidence="6" id="KW-1185">Reference proteome</keyword>
<evidence type="ECO:0000256" key="2">
    <source>
        <dbReference type="RuleBase" id="RU363019"/>
    </source>
</evidence>
<comment type="function">
    <text evidence="2">PPIases accelerate the folding of proteins. It catalyzes the cis-trans isomerization of proline imidic peptide bonds in oligopeptides.</text>
</comment>
<dbReference type="GO" id="GO:0016018">
    <property type="term" value="F:cyclosporin A binding"/>
    <property type="evidence" value="ECO:0007669"/>
    <property type="project" value="TreeGrafter"/>
</dbReference>
<dbReference type="InterPro" id="IPR037056">
    <property type="entry name" value="RNase_H1_N_sf"/>
</dbReference>
<sequence length="150" mass="16279">MANTGPGTNSSQFLICTAKAEWLDGTNVVFGQVVKGFDVMKAVQKVGSLSSLTSEPVMIANCGRKTGMFNSWPECQEQVDGFPGASYKKFNSNDEAYKAISSRSVHSRNSLPECSVNVEEKVSEKSESTGVMLFLFLFVFIFGVIVGKIV</sequence>
<evidence type="ECO:0000256" key="1">
    <source>
        <dbReference type="ARBA" id="ARBA00007365"/>
    </source>
</evidence>
<dbReference type="GO" id="GO:0005737">
    <property type="term" value="C:cytoplasm"/>
    <property type="evidence" value="ECO:0007669"/>
    <property type="project" value="TreeGrafter"/>
</dbReference>
<keyword evidence="3" id="KW-0472">Membrane</keyword>
<dbReference type="PANTHER" id="PTHR11071">
    <property type="entry name" value="PEPTIDYL-PROLYL CIS-TRANS ISOMERASE"/>
    <property type="match status" value="1"/>
</dbReference>
<dbReference type="AlphaFoldDB" id="A0AAE0A5P3"/>
<dbReference type="EMBL" id="JANJYJ010000006">
    <property type="protein sequence ID" value="KAK3204600.1"/>
    <property type="molecule type" value="Genomic_DNA"/>
</dbReference>
<dbReference type="GO" id="GO:0006457">
    <property type="term" value="P:protein folding"/>
    <property type="evidence" value="ECO:0007669"/>
    <property type="project" value="TreeGrafter"/>
</dbReference>
<dbReference type="GO" id="GO:0003755">
    <property type="term" value="F:peptidyl-prolyl cis-trans isomerase activity"/>
    <property type="evidence" value="ECO:0007669"/>
    <property type="project" value="UniProtKB-UniRule"/>
</dbReference>
<dbReference type="Pfam" id="PF00160">
    <property type="entry name" value="Pro_isomerase"/>
    <property type="match status" value="1"/>
</dbReference>
<comment type="catalytic activity">
    <reaction evidence="2">
        <text>[protein]-peptidylproline (omega=180) = [protein]-peptidylproline (omega=0)</text>
        <dbReference type="Rhea" id="RHEA:16237"/>
        <dbReference type="Rhea" id="RHEA-COMP:10747"/>
        <dbReference type="Rhea" id="RHEA-COMP:10748"/>
        <dbReference type="ChEBI" id="CHEBI:83833"/>
        <dbReference type="ChEBI" id="CHEBI:83834"/>
        <dbReference type="EC" id="5.2.1.8"/>
    </reaction>
</comment>
<accession>A0AAE0A5P3</accession>
<feature type="transmembrane region" description="Helical" evidence="3">
    <location>
        <begin position="131"/>
        <end position="149"/>
    </location>
</feature>
<dbReference type="PROSITE" id="PS50072">
    <property type="entry name" value="CSA_PPIASE_2"/>
    <property type="match status" value="1"/>
</dbReference>
<dbReference type="SUPFAM" id="SSF55658">
    <property type="entry name" value="L9 N-domain-like"/>
    <property type="match status" value="1"/>
</dbReference>
<keyword evidence="2" id="KW-0413">Isomerase</keyword>
<dbReference type="Gene3D" id="2.40.100.10">
    <property type="entry name" value="Cyclophilin-like"/>
    <property type="match status" value="1"/>
</dbReference>
<evidence type="ECO:0000256" key="3">
    <source>
        <dbReference type="SAM" id="Phobius"/>
    </source>
</evidence>
<keyword evidence="2" id="KW-0697">Rotamase</keyword>
<keyword evidence="3" id="KW-1133">Transmembrane helix</keyword>
<dbReference type="PANTHER" id="PTHR11071:SF552">
    <property type="entry name" value="PEPTIDYL-PROLYL CIS-TRANS ISOMERASE CYP26-1"/>
    <property type="match status" value="1"/>
</dbReference>
<proteinExistence type="inferred from homology"/>
<protein>
    <recommendedName>
        <fullName evidence="2">Peptidyl-prolyl cis-trans isomerase</fullName>
        <shortName evidence="2">PPIase</shortName>
        <ecNumber evidence="2">5.2.1.8</ecNumber>
    </recommendedName>
</protein>
<comment type="similarity">
    <text evidence="1 2">Belongs to the cyclophilin-type PPIase family.</text>
</comment>
<gene>
    <name evidence="5" type="ORF">Dsin_018646</name>
</gene>
<evidence type="ECO:0000313" key="5">
    <source>
        <dbReference type="EMBL" id="KAK3204600.1"/>
    </source>
</evidence>